<reference evidence="4 5" key="2">
    <citation type="submission" date="2020-08" db="EMBL/GenBank/DDBJ databases">
        <authorList>
            <person name="Ueki A."/>
            <person name="Tonouchi A."/>
        </authorList>
    </citation>
    <scope>NUCLEOTIDE SEQUENCE [LARGE SCALE GENOMIC DNA]</scope>
    <source>
        <strain evidence="4 5">CTTW</strain>
    </source>
</reference>
<feature type="transmembrane region" description="Helical" evidence="1">
    <location>
        <begin position="169"/>
        <end position="189"/>
    </location>
</feature>
<dbReference type="InterPro" id="IPR031965">
    <property type="entry name" value="CBM26"/>
</dbReference>
<keyword evidence="5" id="KW-1185">Reference proteome</keyword>
<keyword evidence="1" id="KW-0812">Transmembrane</keyword>
<sequence>MKNLWKKVMVFLLAAVVITAGTGLKAFAAGNQVTIHVKDGAKWGSMNVYNWGDDGETAGVWPGTAMEAEGDGWYTYTFDTKVNLNLVFSAKPGTPQSGNINDLSKDGKEYWIVVGGEAADNDMGVSGVAAVLHTEPEEGWPVLAAPAAESSKTDKAAETSDVPKTGETLSVVPMILMAGAVVVFSITSIQGRKKRA</sequence>
<evidence type="ECO:0000256" key="2">
    <source>
        <dbReference type="SAM" id="SignalP"/>
    </source>
</evidence>
<dbReference type="Gene3D" id="2.60.40.10">
    <property type="entry name" value="Immunoglobulins"/>
    <property type="match status" value="1"/>
</dbReference>
<name>A0A7I8DKD6_9FIRM</name>
<feature type="signal peptide" evidence="2">
    <location>
        <begin position="1"/>
        <end position="28"/>
    </location>
</feature>
<dbReference type="AlphaFoldDB" id="A0A7I8DKD6"/>
<protein>
    <recommendedName>
        <fullName evidence="3">Starch-binding module 26 domain-containing protein</fullName>
    </recommendedName>
</protein>
<feature type="chain" id="PRO_5029785451" description="Starch-binding module 26 domain-containing protein" evidence="2">
    <location>
        <begin position="29"/>
        <end position="196"/>
    </location>
</feature>
<evidence type="ECO:0000313" key="5">
    <source>
        <dbReference type="Proteomes" id="UP000515703"/>
    </source>
</evidence>
<evidence type="ECO:0000259" key="3">
    <source>
        <dbReference type="Pfam" id="PF16738"/>
    </source>
</evidence>
<dbReference type="Proteomes" id="UP000515703">
    <property type="component" value="Chromosome"/>
</dbReference>
<dbReference type="EMBL" id="AP023368">
    <property type="protein sequence ID" value="BCJ98820.1"/>
    <property type="molecule type" value="Genomic_DNA"/>
</dbReference>
<gene>
    <name evidence="4" type="ORF">bsdcttw_18610</name>
</gene>
<keyword evidence="1" id="KW-1133">Transmembrane helix</keyword>
<organism evidence="4 5">
    <name type="scientific">Anaerocolumna chitinilytica</name>
    <dbReference type="NCBI Taxonomy" id="1727145"/>
    <lineage>
        <taxon>Bacteria</taxon>
        <taxon>Bacillati</taxon>
        <taxon>Bacillota</taxon>
        <taxon>Clostridia</taxon>
        <taxon>Lachnospirales</taxon>
        <taxon>Lachnospiraceae</taxon>
        <taxon>Anaerocolumna</taxon>
    </lineage>
</organism>
<feature type="domain" description="Starch-binding module 26" evidence="3">
    <location>
        <begin position="35"/>
        <end position="100"/>
    </location>
</feature>
<keyword evidence="2" id="KW-0732">Signal</keyword>
<dbReference type="RefSeq" id="WP_185259125.1">
    <property type="nucleotide sequence ID" value="NZ_AP023368.1"/>
</dbReference>
<dbReference type="InterPro" id="IPR013783">
    <property type="entry name" value="Ig-like_fold"/>
</dbReference>
<evidence type="ECO:0000313" key="4">
    <source>
        <dbReference type="EMBL" id="BCJ98820.1"/>
    </source>
</evidence>
<evidence type="ECO:0000256" key="1">
    <source>
        <dbReference type="SAM" id="Phobius"/>
    </source>
</evidence>
<dbReference type="Pfam" id="PF16738">
    <property type="entry name" value="CBM26"/>
    <property type="match status" value="1"/>
</dbReference>
<accession>A0A7I8DKD6</accession>
<reference evidence="4 5" key="1">
    <citation type="submission" date="2020-08" db="EMBL/GenBank/DDBJ databases">
        <title>Draft genome sequencing of an Anaerocolumna strain isolated from anoxic soil subjected to BSD treatment.</title>
        <authorList>
            <person name="Uek A."/>
            <person name="Tonouchi A."/>
        </authorList>
    </citation>
    <scope>NUCLEOTIDE SEQUENCE [LARGE SCALE GENOMIC DNA]</scope>
    <source>
        <strain evidence="4 5">CTTW</strain>
    </source>
</reference>
<proteinExistence type="predicted"/>
<keyword evidence="1" id="KW-0472">Membrane</keyword>
<dbReference type="KEGG" id="acht:bsdcttw_18610"/>